<dbReference type="Pfam" id="PF01470">
    <property type="entry name" value="Peptidase_C15"/>
    <property type="match status" value="1"/>
</dbReference>
<dbReference type="SUPFAM" id="SSF53182">
    <property type="entry name" value="Pyrrolidone carboxyl peptidase (pyroglutamate aminopeptidase)"/>
    <property type="match status" value="1"/>
</dbReference>
<evidence type="ECO:0000256" key="1">
    <source>
        <dbReference type="ARBA" id="ARBA00006641"/>
    </source>
</evidence>
<dbReference type="CDD" id="cd00501">
    <property type="entry name" value="Peptidase_C15"/>
    <property type="match status" value="1"/>
</dbReference>
<dbReference type="InterPro" id="IPR016125">
    <property type="entry name" value="Peptidase_C15-like"/>
</dbReference>
<evidence type="ECO:0000313" key="6">
    <source>
        <dbReference type="EMBL" id="KAF7267652.1"/>
    </source>
</evidence>
<evidence type="ECO:0000256" key="3">
    <source>
        <dbReference type="ARBA" id="ARBA00022670"/>
    </source>
</evidence>
<dbReference type="InterPro" id="IPR000816">
    <property type="entry name" value="Peptidase_C15"/>
</dbReference>
<dbReference type="PIRSF" id="PIRSF015592">
    <property type="entry name" value="Prld-crbxl_pptds"/>
    <property type="match status" value="1"/>
</dbReference>
<dbReference type="OrthoDB" id="407146at2759"/>
<dbReference type="GO" id="GO:0016920">
    <property type="term" value="F:pyroglutamyl-peptidase activity"/>
    <property type="evidence" value="ECO:0007669"/>
    <property type="project" value="InterPro"/>
</dbReference>
<dbReference type="GO" id="GO:0005829">
    <property type="term" value="C:cytosol"/>
    <property type="evidence" value="ECO:0007669"/>
    <property type="project" value="InterPro"/>
</dbReference>
<dbReference type="PANTHER" id="PTHR23402:SF1">
    <property type="entry name" value="PYROGLUTAMYL-PEPTIDASE I"/>
    <property type="match status" value="1"/>
</dbReference>
<dbReference type="Gene3D" id="3.40.630.20">
    <property type="entry name" value="Peptidase C15, pyroglutamyl peptidase I-like"/>
    <property type="match status" value="1"/>
</dbReference>
<reference evidence="6" key="1">
    <citation type="submission" date="2020-08" db="EMBL/GenBank/DDBJ databases">
        <title>Genome sequencing and assembly of the red palm weevil Rhynchophorus ferrugineus.</title>
        <authorList>
            <person name="Dias G.B."/>
            <person name="Bergman C.M."/>
            <person name="Manee M."/>
        </authorList>
    </citation>
    <scope>NUCLEOTIDE SEQUENCE</scope>
    <source>
        <strain evidence="6">AA-2017</strain>
        <tissue evidence="6">Whole larva</tissue>
    </source>
</reference>
<keyword evidence="5" id="KW-0788">Thiol protease</keyword>
<keyword evidence="7" id="KW-1185">Reference proteome</keyword>
<dbReference type="EMBL" id="JAACXV010014401">
    <property type="protein sequence ID" value="KAF7267652.1"/>
    <property type="molecule type" value="Genomic_DNA"/>
</dbReference>
<protein>
    <recommendedName>
        <fullName evidence="8">Pyroglutamyl-peptidase 1</fullName>
    </recommendedName>
</protein>
<dbReference type="PRINTS" id="PR00706">
    <property type="entry name" value="PYROGLUPTASE"/>
</dbReference>
<evidence type="ECO:0000256" key="2">
    <source>
        <dbReference type="ARBA" id="ARBA00022490"/>
    </source>
</evidence>
<dbReference type="InterPro" id="IPR036440">
    <property type="entry name" value="Peptidase_C15-like_sf"/>
</dbReference>
<keyword evidence="4" id="KW-0378">Hydrolase</keyword>
<organism evidence="6 7">
    <name type="scientific">Rhynchophorus ferrugineus</name>
    <name type="common">Red palm weevil</name>
    <name type="synonym">Curculio ferrugineus</name>
    <dbReference type="NCBI Taxonomy" id="354439"/>
    <lineage>
        <taxon>Eukaryota</taxon>
        <taxon>Metazoa</taxon>
        <taxon>Ecdysozoa</taxon>
        <taxon>Arthropoda</taxon>
        <taxon>Hexapoda</taxon>
        <taxon>Insecta</taxon>
        <taxon>Pterygota</taxon>
        <taxon>Neoptera</taxon>
        <taxon>Endopterygota</taxon>
        <taxon>Coleoptera</taxon>
        <taxon>Polyphaga</taxon>
        <taxon>Cucujiformia</taxon>
        <taxon>Curculionidae</taxon>
        <taxon>Dryophthorinae</taxon>
        <taxon>Rhynchophorus</taxon>
    </lineage>
</organism>
<sequence>MTNFGNILITGFGPFDCHKINASWECVSLLPNEIGGYKIIKKQIPVIYSYVEENVPKLWKEFNPKLVIHVGVSSYTNQIQIETCAHRSGYQRNDVSSVCPKNCTAGCDDGKECIETGLCPKTISKRLASLLNIETTISNNAGRYLCEFIYYTSLSIDEKRTLFVHVPPLDKPFTKEELAMALEIIVKCGIGLVNKNYENIDSSSQSIYRNGRVAAAF</sequence>
<evidence type="ECO:0000256" key="4">
    <source>
        <dbReference type="ARBA" id="ARBA00022801"/>
    </source>
</evidence>
<keyword evidence="2" id="KW-0963">Cytoplasm</keyword>
<dbReference type="PANTHER" id="PTHR23402">
    <property type="entry name" value="PROTEASE FAMILY C15 PYROGLUTAMYL-PEPTIDASE I-RELATED"/>
    <property type="match status" value="1"/>
</dbReference>
<accession>A0A834HVD0</accession>
<keyword evidence="3" id="KW-0645">Protease</keyword>
<dbReference type="AlphaFoldDB" id="A0A834HVD0"/>
<comment type="caution">
    <text evidence="6">The sequence shown here is derived from an EMBL/GenBank/DDBJ whole genome shotgun (WGS) entry which is preliminary data.</text>
</comment>
<gene>
    <name evidence="6" type="ORF">GWI33_019141</name>
</gene>
<comment type="similarity">
    <text evidence="1">Belongs to the peptidase C15 family.</text>
</comment>
<name>A0A834HVD0_RHYFE</name>
<proteinExistence type="inferred from homology"/>
<dbReference type="Proteomes" id="UP000625711">
    <property type="component" value="Unassembled WGS sequence"/>
</dbReference>
<dbReference type="GO" id="GO:0006508">
    <property type="term" value="P:proteolysis"/>
    <property type="evidence" value="ECO:0007669"/>
    <property type="project" value="UniProtKB-KW"/>
</dbReference>
<evidence type="ECO:0000256" key="5">
    <source>
        <dbReference type="ARBA" id="ARBA00022807"/>
    </source>
</evidence>
<evidence type="ECO:0008006" key="8">
    <source>
        <dbReference type="Google" id="ProtNLM"/>
    </source>
</evidence>
<evidence type="ECO:0000313" key="7">
    <source>
        <dbReference type="Proteomes" id="UP000625711"/>
    </source>
</evidence>